<dbReference type="Proteomes" id="UP001296104">
    <property type="component" value="Unassembled WGS sequence"/>
</dbReference>
<dbReference type="EMBL" id="CAVMBE010000068">
    <property type="protein sequence ID" value="CAK4032699.1"/>
    <property type="molecule type" value="Genomic_DNA"/>
</dbReference>
<evidence type="ECO:0000313" key="3">
    <source>
        <dbReference type="Proteomes" id="UP001296104"/>
    </source>
</evidence>
<feature type="region of interest" description="Disordered" evidence="1">
    <location>
        <begin position="82"/>
        <end position="111"/>
    </location>
</feature>
<comment type="caution">
    <text evidence="2">The sequence shown here is derived from an EMBL/GenBank/DDBJ whole genome shotgun (WGS) entry which is preliminary data.</text>
</comment>
<proteinExistence type="predicted"/>
<sequence>MLSRLFGLVRPARTTGQPTLEKSVSPGTSEKKAQVSTAAPEAIETADSTSLTASNVSIGTSNVDRPSGAAAAIEICRSQQLAKDGSPVSADLEKSETATAKSDLVPIQTTKGSEDVSAAAIVGTPEACEAASSSTPSTGRDNLSSVTIIQPQTPPDPVTPTSSPTSGKKRKYDSGTALVQTPRKKRARKPWQAHSVVFKLDPSISHASPSSVVSMPPVQSTKQPPTALPTLLAPVDGFMDNSSSNPPFLDFGTFESSSVQEQQSQQSPAAFSSVSSEVCCTACRSVIPGYHIPGCREGGRHSPHASWGPGGAVDLAQTAHTVQKPNISGTESYTNEQASSDGLTDNGTTDDTGTATGQSEFSSLDDFDWNAALMGLE</sequence>
<feature type="compositionally biased region" description="Basic residues" evidence="1">
    <location>
        <begin position="182"/>
        <end position="191"/>
    </location>
</feature>
<organism evidence="2 3">
    <name type="scientific">Lecanosticta acicola</name>
    <dbReference type="NCBI Taxonomy" id="111012"/>
    <lineage>
        <taxon>Eukaryota</taxon>
        <taxon>Fungi</taxon>
        <taxon>Dikarya</taxon>
        <taxon>Ascomycota</taxon>
        <taxon>Pezizomycotina</taxon>
        <taxon>Dothideomycetes</taxon>
        <taxon>Dothideomycetidae</taxon>
        <taxon>Mycosphaerellales</taxon>
        <taxon>Mycosphaerellaceae</taxon>
        <taxon>Lecanosticta</taxon>
    </lineage>
</organism>
<keyword evidence="3" id="KW-1185">Reference proteome</keyword>
<reference evidence="2" key="1">
    <citation type="submission" date="2023-11" db="EMBL/GenBank/DDBJ databases">
        <authorList>
            <person name="Alioto T."/>
            <person name="Alioto T."/>
            <person name="Gomez Garrido J."/>
        </authorList>
    </citation>
    <scope>NUCLEOTIDE SEQUENCE</scope>
</reference>
<evidence type="ECO:0000313" key="2">
    <source>
        <dbReference type="EMBL" id="CAK4032699.1"/>
    </source>
</evidence>
<feature type="compositionally biased region" description="Polar residues" evidence="1">
    <location>
        <begin position="325"/>
        <end position="340"/>
    </location>
</feature>
<feature type="region of interest" description="Disordered" evidence="1">
    <location>
        <begin position="206"/>
        <end position="227"/>
    </location>
</feature>
<protein>
    <submittedName>
        <fullName evidence="2">Uncharacterized protein</fullName>
    </submittedName>
</protein>
<feature type="compositionally biased region" description="Low complexity" evidence="1">
    <location>
        <begin position="341"/>
        <end position="357"/>
    </location>
</feature>
<gene>
    <name evidence="2" type="ORF">LECACI_7A007857</name>
</gene>
<feature type="region of interest" description="Disordered" evidence="1">
    <location>
        <begin position="325"/>
        <end position="362"/>
    </location>
</feature>
<feature type="region of interest" description="Disordered" evidence="1">
    <location>
        <begin position="13"/>
        <end position="34"/>
    </location>
</feature>
<accession>A0AAI8Z551</accession>
<feature type="compositionally biased region" description="Polar residues" evidence="1">
    <location>
        <begin position="131"/>
        <end position="145"/>
    </location>
</feature>
<name>A0AAI8Z551_9PEZI</name>
<feature type="region of interest" description="Disordered" evidence="1">
    <location>
        <begin position="127"/>
        <end position="191"/>
    </location>
</feature>
<evidence type="ECO:0000256" key="1">
    <source>
        <dbReference type="SAM" id="MobiDB-lite"/>
    </source>
</evidence>
<dbReference type="AlphaFoldDB" id="A0AAI8Z551"/>
<feature type="compositionally biased region" description="Polar residues" evidence="1">
    <location>
        <begin position="14"/>
        <end position="28"/>
    </location>
</feature>